<dbReference type="InterPro" id="IPR051311">
    <property type="entry name" value="DedA_domain"/>
</dbReference>
<gene>
    <name evidence="4" type="ORF">D3P09_01050</name>
</gene>
<dbReference type="OrthoDB" id="9782291at2"/>
<reference evidence="4 5" key="1">
    <citation type="submission" date="2018-09" db="EMBL/GenBank/DDBJ databases">
        <title>Paenibacillus aracenensis nov. sp. isolated from a cave in southern Spain.</title>
        <authorList>
            <person name="Jurado V."/>
            <person name="Gutierrez-Patricio S."/>
            <person name="Gonzalez-Pimentel J.L."/>
            <person name="Miller A.Z."/>
            <person name="Laiz L."/>
            <person name="Saiz-Jimenez C."/>
        </authorList>
    </citation>
    <scope>NUCLEOTIDE SEQUENCE [LARGE SCALE GENOMIC DNA]</scope>
    <source>
        <strain evidence="4 5">JCM 19203</strain>
    </source>
</reference>
<feature type="domain" description="VTT" evidence="3">
    <location>
        <begin position="35"/>
        <end position="158"/>
    </location>
</feature>
<evidence type="ECO:0000313" key="5">
    <source>
        <dbReference type="Proteomes" id="UP000267798"/>
    </source>
</evidence>
<feature type="transmembrane region" description="Helical" evidence="2">
    <location>
        <begin position="52"/>
        <end position="75"/>
    </location>
</feature>
<dbReference type="PANTHER" id="PTHR42709">
    <property type="entry name" value="ALKALINE PHOSPHATASE LIKE PROTEIN"/>
    <property type="match status" value="1"/>
</dbReference>
<dbReference type="RefSeq" id="WP_120106402.1">
    <property type="nucleotide sequence ID" value="NZ_QXQB01000001.1"/>
</dbReference>
<dbReference type="GO" id="GO:0005886">
    <property type="term" value="C:plasma membrane"/>
    <property type="evidence" value="ECO:0007669"/>
    <property type="project" value="TreeGrafter"/>
</dbReference>
<feature type="transmembrane region" description="Helical" evidence="2">
    <location>
        <begin position="141"/>
        <end position="162"/>
    </location>
</feature>
<feature type="transmembrane region" description="Helical" evidence="2">
    <location>
        <begin position="12"/>
        <end position="32"/>
    </location>
</feature>
<dbReference type="EMBL" id="QXQB01000001">
    <property type="protein sequence ID" value="RJX40635.1"/>
    <property type="molecule type" value="Genomic_DNA"/>
</dbReference>
<dbReference type="InterPro" id="IPR032816">
    <property type="entry name" value="VTT_dom"/>
</dbReference>
<dbReference type="Proteomes" id="UP000267798">
    <property type="component" value="Unassembled WGS sequence"/>
</dbReference>
<dbReference type="PANTHER" id="PTHR42709:SF9">
    <property type="entry name" value="ALKALINE PHOSPHATASE LIKE PROTEIN"/>
    <property type="match status" value="1"/>
</dbReference>
<keyword evidence="5" id="KW-1185">Reference proteome</keyword>
<comment type="caution">
    <text evidence="4">The sequence shown here is derived from an EMBL/GenBank/DDBJ whole genome shotgun (WGS) entry which is preliminary data.</text>
</comment>
<evidence type="ECO:0000256" key="1">
    <source>
        <dbReference type="ARBA" id="ARBA00010792"/>
    </source>
</evidence>
<name>A0A3A6PHT7_9BACL</name>
<protein>
    <submittedName>
        <fullName evidence="4">DedA family protein</fullName>
    </submittedName>
</protein>
<proteinExistence type="inferred from homology"/>
<dbReference type="Pfam" id="PF09335">
    <property type="entry name" value="VTT_dom"/>
    <property type="match status" value="1"/>
</dbReference>
<feature type="transmembrane region" description="Helical" evidence="2">
    <location>
        <begin position="168"/>
        <end position="193"/>
    </location>
</feature>
<evidence type="ECO:0000313" key="4">
    <source>
        <dbReference type="EMBL" id="RJX40635.1"/>
    </source>
</evidence>
<keyword evidence="2" id="KW-0812">Transmembrane</keyword>
<keyword evidence="2" id="KW-0472">Membrane</keyword>
<keyword evidence="2" id="KW-1133">Transmembrane helix</keyword>
<dbReference type="AlphaFoldDB" id="A0A3A6PHT7"/>
<accession>A0A3A6PHT7</accession>
<evidence type="ECO:0000256" key="2">
    <source>
        <dbReference type="SAM" id="Phobius"/>
    </source>
</evidence>
<evidence type="ECO:0000259" key="3">
    <source>
        <dbReference type="Pfam" id="PF09335"/>
    </source>
</evidence>
<sequence length="211" mass="23976">MKLLEIVEQLFAQYGYLVLLIGLPLDAIALPIPPGNTTLTYTGYLAYKGVLHWLPAVLSAYAGAIIGMTVTYWIGYKFGQPLFDRYGERLLLKPVHMERTKQAYQKHGNKLLLFSFLMPGVRQFIGYATGIIRVPFRTFALYAYTGAAIWVFLFTGIGFLFGEQWKHVLIWVEQSLLYITIGLGAALAILVYVKWRKYVLQKKATARAIDR</sequence>
<organism evidence="4 5">
    <name type="scientific">Paenibacillus pinisoli</name>
    <dbReference type="NCBI Taxonomy" id="1276110"/>
    <lineage>
        <taxon>Bacteria</taxon>
        <taxon>Bacillati</taxon>
        <taxon>Bacillota</taxon>
        <taxon>Bacilli</taxon>
        <taxon>Bacillales</taxon>
        <taxon>Paenibacillaceae</taxon>
        <taxon>Paenibacillus</taxon>
    </lineage>
</organism>
<comment type="similarity">
    <text evidence="1">Belongs to the DedA family.</text>
</comment>